<comment type="caution">
    <text evidence="1">The sequence shown here is derived from an EMBL/GenBank/DDBJ whole genome shotgun (WGS) entry which is preliminary data.</text>
</comment>
<keyword evidence="2" id="KW-1185">Reference proteome</keyword>
<organism evidence="1 2">
    <name type="scientific">Halosolutus amylolyticus</name>
    <dbReference type="NCBI Taxonomy" id="2932267"/>
    <lineage>
        <taxon>Archaea</taxon>
        <taxon>Methanobacteriati</taxon>
        <taxon>Methanobacteriota</taxon>
        <taxon>Stenosarchaea group</taxon>
        <taxon>Halobacteria</taxon>
        <taxon>Halobacteriales</taxon>
        <taxon>Natrialbaceae</taxon>
        <taxon>Halosolutus</taxon>
    </lineage>
</organism>
<sequence>MKLSPFETTTRRDEWLRTAPLYGKSSHPYSEDRYAFEVFPSYPDEDTSDWKRVPRDSDEYEKRSFKFNIEKANVWSDYILVLNTYNRPTLRWYSCEAFKDEFLYDPLDPPRPQGVDPLKWKKLAEKRIRGGIDRTPMRLDTDKRTFLQRLVKLWNGDVVCGVHLLWDQCPSIHQLTKDLDEDRLNRLYYDTTIDREILLTYRDACWFDLETEFLKPTALFRKRVWYDLTQKCRLLINGRSEFPDLKGGPLEGLVHRVTVGLVALKNTLEGNEVRPYLDTSEYVVDLVSRDPEGQVYTYEIMTDHNNRELYRKTYEKLKVLDQHGKKTIAVFDSRETAYKVFNYWHNQGLGVLPNGPFKSDYSVENGRNQIQDAYESETHEWAVADWTTTWKLKQQTLSSNSIDLNREQVLSLDW</sequence>
<gene>
    <name evidence="1" type="ORF">ACFO5R_02640</name>
</gene>
<evidence type="ECO:0000313" key="2">
    <source>
        <dbReference type="Proteomes" id="UP001595898"/>
    </source>
</evidence>
<accession>A0ABD5PJR4</accession>
<dbReference type="AlphaFoldDB" id="A0ABD5PJR4"/>
<dbReference type="Proteomes" id="UP001595898">
    <property type="component" value="Unassembled WGS sequence"/>
</dbReference>
<dbReference type="EMBL" id="JBHSFA010000002">
    <property type="protein sequence ID" value="MFC4540825.1"/>
    <property type="molecule type" value="Genomic_DNA"/>
</dbReference>
<protein>
    <submittedName>
        <fullName evidence="1">Uncharacterized protein</fullName>
    </submittedName>
</protein>
<proteinExistence type="predicted"/>
<name>A0ABD5PJR4_9EURY</name>
<reference evidence="1 2" key="1">
    <citation type="journal article" date="2019" name="Int. J. Syst. Evol. Microbiol.">
        <title>The Global Catalogue of Microorganisms (GCM) 10K type strain sequencing project: providing services to taxonomists for standard genome sequencing and annotation.</title>
        <authorList>
            <consortium name="The Broad Institute Genomics Platform"/>
            <consortium name="The Broad Institute Genome Sequencing Center for Infectious Disease"/>
            <person name="Wu L."/>
            <person name="Ma J."/>
        </authorList>
    </citation>
    <scope>NUCLEOTIDE SEQUENCE [LARGE SCALE GENOMIC DNA]</scope>
    <source>
        <strain evidence="1 2">WLHS5</strain>
    </source>
</reference>
<dbReference type="RefSeq" id="WP_250138985.1">
    <property type="nucleotide sequence ID" value="NZ_JALIQP010000001.1"/>
</dbReference>
<evidence type="ECO:0000313" key="1">
    <source>
        <dbReference type="EMBL" id="MFC4540825.1"/>
    </source>
</evidence>